<sequence length="280" mass="32416">MTAVLQISQSDRRRFCRLRERQYELSDFLFWNVSLTLSANYTRRRHERWLRKLARRFARMGVDTLIVHNETEYSFGAPLTRWGLRQLDFEQTFAQTKLALANRFFEILPKPVSELTLVVYDRDAAYADEPWLRELVFRASRVSVICAEPERYEGFCEWALTERGAGVTLSRPFELDFEADVLVVLSGAEGIVRNRLIRRQGIVLNLDGEYEPRHDDPQKLISPVFEPRRAPVDYAASLLSREDLLLLLTENLGSDAVTVALKGREGELDRALASKLLHWA</sequence>
<accession>A0A926DC37</accession>
<proteinExistence type="predicted"/>
<dbReference type="AlphaFoldDB" id="A0A926DC37"/>
<dbReference type="RefSeq" id="WP_249299214.1">
    <property type="nucleotide sequence ID" value="NZ_JACRSP010000001.1"/>
</dbReference>
<comment type="caution">
    <text evidence="1">The sequence shown here is derived from an EMBL/GenBank/DDBJ whole genome shotgun (WGS) entry which is preliminary data.</text>
</comment>
<evidence type="ECO:0000313" key="2">
    <source>
        <dbReference type="Proteomes" id="UP000620366"/>
    </source>
</evidence>
<dbReference type="Proteomes" id="UP000620366">
    <property type="component" value="Unassembled WGS sequence"/>
</dbReference>
<protein>
    <submittedName>
        <fullName evidence="1">Uncharacterized protein</fullName>
    </submittedName>
</protein>
<organism evidence="1 2">
    <name type="scientific">Feifania hominis</name>
    <dbReference type="NCBI Taxonomy" id="2763660"/>
    <lineage>
        <taxon>Bacteria</taxon>
        <taxon>Bacillati</taxon>
        <taxon>Bacillota</taxon>
        <taxon>Clostridia</taxon>
        <taxon>Eubacteriales</taxon>
        <taxon>Feifaniaceae</taxon>
        <taxon>Feifania</taxon>
    </lineage>
</organism>
<evidence type="ECO:0000313" key="1">
    <source>
        <dbReference type="EMBL" id="MBC8535486.1"/>
    </source>
</evidence>
<name>A0A926DC37_9FIRM</name>
<keyword evidence="2" id="KW-1185">Reference proteome</keyword>
<dbReference type="EMBL" id="JACRSP010000001">
    <property type="protein sequence ID" value="MBC8535486.1"/>
    <property type="molecule type" value="Genomic_DNA"/>
</dbReference>
<gene>
    <name evidence="1" type="ORF">H8695_02100</name>
</gene>
<reference evidence="1" key="1">
    <citation type="submission" date="2020-08" db="EMBL/GenBank/DDBJ databases">
        <title>Genome public.</title>
        <authorList>
            <person name="Liu C."/>
            <person name="Sun Q."/>
        </authorList>
    </citation>
    <scope>NUCLEOTIDE SEQUENCE</scope>
    <source>
        <strain evidence="1">BX7</strain>
    </source>
</reference>